<evidence type="ECO:0000256" key="5">
    <source>
        <dbReference type="ARBA" id="ARBA00022801"/>
    </source>
</evidence>
<evidence type="ECO:0000256" key="1">
    <source>
        <dbReference type="ARBA" id="ARBA00000847"/>
    </source>
</evidence>
<evidence type="ECO:0000256" key="7">
    <source>
        <dbReference type="ARBA" id="ARBA00032272"/>
    </source>
</evidence>
<dbReference type="CDD" id="cd03424">
    <property type="entry name" value="NUDIX_ADPRase_Nudt5_UGPPase_Nudt14"/>
    <property type="match status" value="1"/>
</dbReference>
<dbReference type="GeneID" id="80816975"/>
<dbReference type="PROSITE" id="PS51462">
    <property type="entry name" value="NUDIX"/>
    <property type="match status" value="1"/>
</dbReference>
<evidence type="ECO:0000256" key="3">
    <source>
        <dbReference type="ARBA" id="ARBA00007275"/>
    </source>
</evidence>
<dbReference type="InterPro" id="IPR000086">
    <property type="entry name" value="NUDIX_hydrolase_dom"/>
</dbReference>
<evidence type="ECO:0000313" key="9">
    <source>
        <dbReference type="EMBL" id="SEI81221.1"/>
    </source>
</evidence>
<dbReference type="GO" id="GO:0016787">
    <property type="term" value="F:hydrolase activity"/>
    <property type="evidence" value="ECO:0007669"/>
    <property type="project" value="UniProtKB-KW"/>
</dbReference>
<organism evidence="9 10">
    <name type="scientific">Marinovum algicola</name>
    <dbReference type="NCBI Taxonomy" id="42444"/>
    <lineage>
        <taxon>Bacteria</taxon>
        <taxon>Pseudomonadati</taxon>
        <taxon>Pseudomonadota</taxon>
        <taxon>Alphaproteobacteria</taxon>
        <taxon>Rhodobacterales</taxon>
        <taxon>Roseobacteraceae</taxon>
        <taxon>Marinovum</taxon>
    </lineage>
</organism>
<dbReference type="Gene3D" id="3.90.79.10">
    <property type="entry name" value="Nucleoside Triphosphate Pyrophosphohydrolase"/>
    <property type="match status" value="1"/>
</dbReference>
<keyword evidence="10" id="KW-1185">Reference proteome</keyword>
<sequence length="182" mass="20224">MADRHWKTLRKDIVFEAAPYLKVARETVELPDGRQVDDFYQVHLRPFVSVVPVTPEGRILILEQYKHGPRCVSITFPGGFVDAGEDPETAGRRELMEETGYRAGAFIPMGTYVDNGNQRGCSGSYFLALDCEKVAEPDPGDLEEMEVSFATPEELDAALGTPRFAITHMAAAWAFARMKLPA</sequence>
<dbReference type="PANTHER" id="PTHR11839:SF18">
    <property type="entry name" value="NUDIX HYDROLASE DOMAIN-CONTAINING PROTEIN"/>
    <property type="match status" value="1"/>
</dbReference>
<comment type="caution">
    <text evidence="9">The sequence shown here is derived from an EMBL/GenBank/DDBJ whole genome shotgun (WGS) entry which is preliminary data.</text>
</comment>
<comment type="similarity">
    <text evidence="3">Belongs to the Nudix hydrolase family. NudK subfamily.</text>
</comment>
<reference evidence="9 10" key="1">
    <citation type="submission" date="2016-10" db="EMBL/GenBank/DDBJ databases">
        <authorList>
            <person name="Varghese N."/>
            <person name="Submissions S."/>
        </authorList>
    </citation>
    <scope>NUCLEOTIDE SEQUENCE [LARGE SCALE GENOMIC DNA]</scope>
    <source>
        <strain evidence="9 10">FF3</strain>
    </source>
</reference>
<comment type="cofactor">
    <cofactor evidence="2">
        <name>Mg(2+)</name>
        <dbReference type="ChEBI" id="CHEBI:18420"/>
    </cofactor>
</comment>
<evidence type="ECO:0000259" key="8">
    <source>
        <dbReference type="PROSITE" id="PS51462"/>
    </source>
</evidence>
<dbReference type="SUPFAM" id="SSF55811">
    <property type="entry name" value="Nudix"/>
    <property type="match status" value="1"/>
</dbReference>
<dbReference type="RefSeq" id="WP_074834998.1">
    <property type="nucleotide sequence ID" value="NZ_CATLUV010000038.1"/>
</dbReference>
<name>A0A975ZLY0_9RHOB</name>
<dbReference type="InterPro" id="IPR020476">
    <property type="entry name" value="Nudix_hydrolase"/>
</dbReference>
<dbReference type="PANTHER" id="PTHR11839">
    <property type="entry name" value="UDP/ADP-SUGAR PYROPHOSPHATASE"/>
    <property type="match status" value="1"/>
</dbReference>
<keyword evidence="5" id="KW-0378">Hydrolase</keyword>
<evidence type="ECO:0000256" key="6">
    <source>
        <dbReference type="ARBA" id="ARBA00032162"/>
    </source>
</evidence>
<gene>
    <name evidence="9" type="ORF">SAMN04487940_102104</name>
</gene>
<accession>A0A975ZLY0</accession>
<protein>
    <recommendedName>
        <fullName evidence="4">GDP-mannose pyrophosphatase</fullName>
    </recommendedName>
    <alternativeName>
        <fullName evidence="6">GDP-mannose hydrolase</fullName>
    </alternativeName>
    <alternativeName>
        <fullName evidence="7">GDPMK</fullName>
    </alternativeName>
</protein>
<feature type="domain" description="Nudix hydrolase" evidence="8">
    <location>
        <begin position="43"/>
        <end position="172"/>
    </location>
</feature>
<dbReference type="EMBL" id="FNYY01000002">
    <property type="protein sequence ID" value="SEI81221.1"/>
    <property type="molecule type" value="Genomic_DNA"/>
</dbReference>
<dbReference type="InterPro" id="IPR015797">
    <property type="entry name" value="NUDIX_hydrolase-like_dom_sf"/>
</dbReference>
<dbReference type="PRINTS" id="PR00502">
    <property type="entry name" value="NUDIXFAMILY"/>
</dbReference>
<dbReference type="GO" id="GO:0019693">
    <property type="term" value="P:ribose phosphate metabolic process"/>
    <property type="evidence" value="ECO:0007669"/>
    <property type="project" value="TreeGrafter"/>
</dbReference>
<dbReference type="Proteomes" id="UP000182932">
    <property type="component" value="Unassembled WGS sequence"/>
</dbReference>
<evidence type="ECO:0000256" key="2">
    <source>
        <dbReference type="ARBA" id="ARBA00001946"/>
    </source>
</evidence>
<dbReference type="Pfam" id="PF00293">
    <property type="entry name" value="NUDIX"/>
    <property type="match status" value="1"/>
</dbReference>
<evidence type="ECO:0000256" key="4">
    <source>
        <dbReference type="ARBA" id="ARBA00016377"/>
    </source>
</evidence>
<evidence type="ECO:0000313" key="10">
    <source>
        <dbReference type="Proteomes" id="UP000182932"/>
    </source>
</evidence>
<proteinExistence type="inferred from homology"/>
<comment type="catalytic activity">
    <reaction evidence="1">
        <text>GDP-alpha-D-mannose + H2O = alpha-D-mannose 1-phosphate + GMP + 2 H(+)</text>
        <dbReference type="Rhea" id="RHEA:27978"/>
        <dbReference type="ChEBI" id="CHEBI:15377"/>
        <dbReference type="ChEBI" id="CHEBI:15378"/>
        <dbReference type="ChEBI" id="CHEBI:57527"/>
        <dbReference type="ChEBI" id="CHEBI:58115"/>
        <dbReference type="ChEBI" id="CHEBI:58409"/>
    </reaction>
</comment>
<dbReference type="GO" id="GO:0006753">
    <property type="term" value="P:nucleoside phosphate metabolic process"/>
    <property type="evidence" value="ECO:0007669"/>
    <property type="project" value="TreeGrafter"/>
</dbReference>
<dbReference type="AlphaFoldDB" id="A0A975ZLY0"/>